<dbReference type="EMBL" id="MDTU01000001">
    <property type="protein sequence ID" value="ODN42218.1"/>
    <property type="molecule type" value="Genomic_DNA"/>
</dbReference>
<organism evidence="1 2">
    <name type="scientific">Piscirickettsia litoralis</name>
    <dbReference type="NCBI Taxonomy" id="1891921"/>
    <lineage>
        <taxon>Bacteria</taxon>
        <taxon>Pseudomonadati</taxon>
        <taxon>Pseudomonadota</taxon>
        <taxon>Gammaproteobacteria</taxon>
        <taxon>Thiotrichales</taxon>
        <taxon>Piscirickettsiaceae</taxon>
        <taxon>Piscirickettsia</taxon>
    </lineage>
</organism>
<sequence>MVNPYVSFYQYLSAVIDQYNGVLLYNSAQDNYLITANKAALDRHENHQYYKSFTKQAVIKLPNTSWCNLEHLNGYAYSSDARKEISNHAQTASIYQSHVSCTPVQQSFDHHVQQAASHFNRQQHQQHSRLELEFDDYPNIDLLPGALHDLNDYGWSKEDSSTQHNQRVTHLHLNLKALTKYSDIDYKVNQAKFLTKLKLELEPINNPTHYLPFKKQLFSPVEVEGLIVSEVRNTDDLSFDLEQDKNNQQIYYKVAVPLWGNQHIQTAHAPNTLTGHMFFPLYKNQRVLIKLFQENAEIKHQLDWRPELQSSNDKQGNGIKMGLNESTAAQLNQHYDGDVATLDLSQNNGNTTQFVSMTKGKINFSLHHKG</sequence>
<dbReference type="Proteomes" id="UP000094329">
    <property type="component" value="Unassembled WGS sequence"/>
</dbReference>
<protein>
    <submittedName>
        <fullName evidence="1">Uncharacterized protein</fullName>
    </submittedName>
</protein>
<proteinExistence type="predicted"/>
<evidence type="ECO:0000313" key="2">
    <source>
        <dbReference type="Proteomes" id="UP000094329"/>
    </source>
</evidence>
<accession>A0ABX3A3J3</accession>
<dbReference type="RefSeq" id="WP_069312016.1">
    <property type="nucleotide sequence ID" value="NZ_MDTU01000001.1"/>
</dbReference>
<comment type="caution">
    <text evidence="1">The sequence shown here is derived from an EMBL/GenBank/DDBJ whole genome shotgun (WGS) entry which is preliminary data.</text>
</comment>
<evidence type="ECO:0000313" key="1">
    <source>
        <dbReference type="EMBL" id="ODN42218.1"/>
    </source>
</evidence>
<reference evidence="1 2" key="1">
    <citation type="submission" date="2016-08" db="EMBL/GenBank/DDBJ databases">
        <title>Draft genome sequence of Candidatus Piscirickettsia litoralis, from seawater.</title>
        <authorList>
            <person name="Wan X."/>
            <person name="Lee A.J."/>
            <person name="Hou S."/>
            <person name="Donachie S.P."/>
        </authorList>
    </citation>
    <scope>NUCLEOTIDE SEQUENCE [LARGE SCALE GENOMIC DNA]</scope>
    <source>
        <strain evidence="1 2">Y2</strain>
    </source>
</reference>
<gene>
    <name evidence="1" type="ORF">BGC07_03790</name>
</gene>
<keyword evidence="2" id="KW-1185">Reference proteome</keyword>
<name>A0ABX3A3J3_9GAMM</name>